<dbReference type="SMART" id="SM00387">
    <property type="entry name" value="HATPase_c"/>
    <property type="match status" value="1"/>
</dbReference>
<dbReference type="InterPro" id="IPR050736">
    <property type="entry name" value="Sensor_HK_Regulatory"/>
</dbReference>
<dbReference type="Gene3D" id="3.30.565.10">
    <property type="entry name" value="Histidine kinase-like ATPase, C-terminal domain"/>
    <property type="match status" value="1"/>
</dbReference>
<sequence length="141" mass="15307">MPFVDRINYLQYESNDALPLFKIDRALVEQILHNIVHNAIQYTPAGSTVQIAVAKTEEGCEIEITDNGKGFPEDKINAVFDKFYRLPNTATGGTGLGLSIAKGFAQAHGGSISVVNNPSGGAKFTVKIPSEISYLNTYENE</sequence>
<evidence type="ECO:0000259" key="6">
    <source>
        <dbReference type="PROSITE" id="PS50109"/>
    </source>
</evidence>
<comment type="catalytic activity">
    <reaction evidence="1">
        <text>ATP + protein L-histidine = ADP + protein N-phospho-L-histidine.</text>
        <dbReference type="EC" id="2.7.13.3"/>
    </reaction>
</comment>
<dbReference type="EMBL" id="JAVRHM010000004">
    <property type="protein sequence ID" value="MDT0689236.1"/>
    <property type="molecule type" value="Genomic_DNA"/>
</dbReference>
<evidence type="ECO:0000256" key="1">
    <source>
        <dbReference type="ARBA" id="ARBA00000085"/>
    </source>
</evidence>
<reference evidence="7 8" key="1">
    <citation type="submission" date="2023-09" db="EMBL/GenBank/DDBJ databases">
        <authorList>
            <person name="Rey-Velasco X."/>
        </authorList>
    </citation>
    <scope>NUCLEOTIDE SEQUENCE [LARGE SCALE GENOMIC DNA]</scope>
    <source>
        <strain evidence="7 8">F188</strain>
    </source>
</reference>
<gene>
    <name evidence="7" type="ORF">RM549_05530</name>
</gene>
<dbReference type="InterPro" id="IPR036890">
    <property type="entry name" value="HATPase_C_sf"/>
</dbReference>
<dbReference type="PRINTS" id="PR00344">
    <property type="entry name" value="BCTRLSENSOR"/>
</dbReference>
<organism evidence="7 8">
    <name type="scientific">Autumnicola patrickiae</name>
    <dbReference type="NCBI Taxonomy" id="3075591"/>
    <lineage>
        <taxon>Bacteria</taxon>
        <taxon>Pseudomonadati</taxon>
        <taxon>Bacteroidota</taxon>
        <taxon>Flavobacteriia</taxon>
        <taxon>Flavobacteriales</taxon>
        <taxon>Flavobacteriaceae</taxon>
        <taxon>Autumnicola</taxon>
    </lineage>
</organism>
<dbReference type="RefSeq" id="WP_311682613.1">
    <property type="nucleotide sequence ID" value="NZ_JAVRHM010000004.1"/>
</dbReference>
<dbReference type="Proteomes" id="UP001261624">
    <property type="component" value="Unassembled WGS sequence"/>
</dbReference>
<name>A0ABU3DZT7_9FLAO</name>
<keyword evidence="7" id="KW-0547">Nucleotide-binding</keyword>
<evidence type="ECO:0000313" key="8">
    <source>
        <dbReference type="Proteomes" id="UP001261624"/>
    </source>
</evidence>
<keyword evidence="7" id="KW-0067">ATP-binding</keyword>
<evidence type="ECO:0000256" key="4">
    <source>
        <dbReference type="ARBA" id="ARBA00022777"/>
    </source>
</evidence>
<dbReference type="PANTHER" id="PTHR43711:SF32">
    <property type="entry name" value="SENSOR-TYPE HISTIDINE KINASE PRRB"/>
    <property type="match status" value="1"/>
</dbReference>
<feature type="domain" description="Histidine kinase" evidence="6">
    <location>
        <begin position="24"/>
        <end position="132"/>
    </location>
</feature>
<dbReference type="CDD" id="cd00075">
    <property type="entry name" value="HATPase"/>
    <property type="match status" value="1"/>
</dbReference>
<dbReference type="InterPro" id="IPR005467">
    <property type="entry name" value="His_kinase_dom"/>
</dbReference>
<evidence type="ECO:0000256" key="3">
    <source>
        <dbReference type="ARBA" id="ARBA00022679"/>
    </source>
</evidence>
<comment type="caution">
    <text evidence="7">The sequence shown here is derived from an EMBL/GenBank/DDBJ whole genome shotgun (WGS) entry which is preliminary data.</text>
</comment>
<evidence type="ECO:0000313" key="7">
    <source>
        <dbReference type="EMBL" id="MDT0689236.1"/>
    </source>
</evidence>
<dbReference type="EC" id="2.7.13.3" evidence="2"/>
<keyword evidence="8" id="KW-1185">Reference proteome</keyword>
<proteinExistence type="predicted"/>
<dbReference type="InterPro" id="IPR003594">
    <property type="entry name" value="HATPase_dom"/>
</dbReference>
<dbReference type="Pfam" id="PF02518">
    <property type="entry name" value="HATPase_c"/>
    <property type="match status" value="1"/>
</dbReference>
<keyword evidence="4" id="KW-0418">Kinase</keyword>
<protein>
    <recommendedName>
        <fullName evidence="2">histidine kinase</fullName>
        <ecNumber evidence="2">2.7.13.3</ecNumber>
    </recommendedName>
</protein>
<dbReference type="GO" id="GO:0005524">
    <property type="term" value="F:ATP binding"/>
    <property type="evidence" value="ECO:0007669"/>
    <property type="project" value="UniProtKB-KW"/>
</dbReference>
<evidence type="ECO:0000256" key="2">
    <source>
        <dbReference type="ARBA" id="ARBA00012438"/>
    </source>
</evidence>
<dbReference type="InterPro" id="IPR004358">
    <property type="entry name" value="Sig_transdc_His_kin-like_C"/>
</dbReference>
<dbReference type="PANTHER" id="PTHR43711">
    <property type="entry name" value="TWO-COMPONENT HISTIDINE KINASE"/>
    <property type="match status" value="1"/>
</dbReference>
<keyword evidence="5" id="KW-0902">Two-component regulatory system</keyword>
<dbReference type="SUPFAM" id="SSF55874">
    <property type="entry name" value="ATPase domain of HSP90 chaperone/DNA topoisomerase II/histidine kinase"/>
    <property type="match status" value="1"/>
</dbReference>
<keyword evidence="3" id="KW-0808">Transferase</keyword>
<evidence type="ECO:0000256" key="5">
    <source>
        <dbReference type="ARBA" id="ARBA00023012"/>
    </source>
</evidence>
<dbReference type="PROSITE" id="PS50109">
    <property type="entry name" value="HIS_KIN"/>
    <property type="match status" value="1"/>
</dbReference>
<accession>A0ABU3DZT7</accession>